<accession>A0A3D9C819</accession>
<dbReference type="AlphaFoldDB" id="A0A3D9C819"/>
<gene>
    <name evidence="1" type="ORF">DRF65_14340</name>
</gene>
<dbReference type="Proteomes" id="UP000256686">
    <property type="component" value="Unassembled WGS sequence"/>
</dbReference>
<protein>
    <submittedName>
        <fullName evidence="1">Uncharacterized protein</fullName>
    </submittedName>
</protein>
<organism evidence="1 2">
    <name type="scientific">Chryseobacterium pennae</name>
    <dbReference type="NCBI Taxonomy" id="2258962"/>
    <lineage>
        <taxon>Bacteria</taxon>
        <taxon>Pseudomonadati</taxon>
        <taxon>Bacteroidota</taxon>
        <taxon>Flavobacteriia</taxon>
        <taxon>Flavobacteriales</taxon>
        <taxon>Weeksellaceae</taxon>
        <taxon>Chryseobacterium group</taxon>
        <taxon>Chryseobacterium</taxon>
    </lineage>
</organism>
<evidence type="ECO:0000313" key="2">
    <source>
        <dbReference type="Proteomes" id="UP000256686"/>
    </source>
</evidence>
<name>A0A3D9C819_9FLAO</name>
<keyword evidence="2" id="KW-1185">Reference proteome</keyword>
<evidence type="ECO:0000313" key="1">
    <source>
        <dbReference type="EMBL" id="REC61631.1"/>
    </source>
</evidence>
<sequence>MKTIYKLLIFILLFLPVKFLFSQQPDEKRISIEVSVKDGKNQIVSAVKSYTISYNKTLITPENNKTNEVKAFYISLDFEKQDIPLLKAFVQNKTGLDGQITITDTFGKLPARKIEFKSAVMDLMTDQTTGDYHGMFMNLSCNVLIIDGLKIEH</sequence>
<dbReference type="EMBL" id="QNVT01000013">
    <property type="protein sequence ID" value="REC61631.1"/>
    <property type="molecule type" value="Genomic_DNA"/>
</dbReference>
<reference evidence="2" key="1">
    <citation type="submission" date="2018-06" db="EMBL/GenBank/DDBJ databases">
        <authorList>
            <person name="Lum Nde A."/>
            <person name="Hugo C."/>
        </authorList>
    </citation>
    <scope>NUCLEOTIDE SEQUENCE [LARGE SCALE GENOMIC DNA]</scope>
    <source>
        <strain evidence="2">1_F178</strain>
    </source>
</reference>
<dbReference type="RefSeq" id="WP_115971450.1">
    <property type="nucleotide sequence ID" value="NZ_QNVT01000013.1"/>
</dbReference>
<proteinExistence type="predicted"/>
<comment type="caution">
    <text evidence="1">The sequence shown here is derived from an EMBL/GenBank/DDBJ whole genome shotgun (WGS) entry which is preliminary data.</text>
</comment>